<organism evidence="12 13">
    <name type="scientific">Ectothiorhodospira haloalkaliphila</name>
    <dbReference type="NCBI Taxonomy" id="421628"/>
    <lineage>
        <taxon>Bacteria</taxon>
        <taxon>Pseudomonadati</taxon>
        <taxon>Pseudomonadota</taxon>
        <taxon>Gammaproteobacteria</taxon>
        <taxon>Chromatiales</taxon>
        <taxon>Ectothiorhodospiraceae</taxon>
        <taxon>Ectothiorhodospira</taxon>
    </lineage>
</organism>
<evidence type="ECO:0000256" key="4">
    <source>
        <dbReference type="ARBA" id="ARBA00022763"/>
    </source>
</evidence>
<dbReference type="InterPro" id="IPR007695">
    <property type="entry name" value="DNA_mismatch_repair_MutS-lik_N"/>
</dbReference>
<dbReference type="PANTHER" id="PTHR11361">
    <property type="entry name" value="DNA MISMATCH REPAIR PROTEIN MUTS FAMILY MEMBER"/>
    <property type="match status" value="1"/>
</dbReference>
<dbReference type="GO" id="GO:0005524">
    <property type="term" value="F:ATP binding"/>
    <property type="evidence" value="ECO:0007669"/>
    <property type="project" value="UniProtKB-UniRule"/>
</dbReference>
<dbReference type="HAMAP" id="MF_00096">
    <property type="entry name" value="MutS"/>
    <property type="match status" value="1"/>
</dbReference>
<dbReference type="Pfam" id="PF05192">
    <property type="entry name" value="MutS_III"/>
    <property type="match status" value="1"/>
</dbReference>
<feature type="domain" description="DNA mismatch repair proteins mutS family" evidence="11">
    <location>
        <begin position="688"/>
        <end position="704"/>
    </location>
</feature>
<evidence type="ECO:0000256" key="6">
    <source>
        <dbReference type="ARBA" id="ARBA00023125"/>
    </source>
</evidence>
<keyword evidence="13" id="KW-1185">Reference proteome</keyword>
<dbReference type="Pfam" id="PF00488">
    <property type="entry name" value="MutS_V"/>
    <property type="match status" value="1"/>
</dbReference>
<dbReference type="SUPFAM" id="SSF55271">
    <property type="entry name" value="DNA repair protein MutS, domain I"/>
    <property type="match status" value="1"/>
</dbReference>
<protein>
    <recommendedName>
        <fullName evidence="2 9">DNA mismatch repair protein MutS</fullName>
    </recommendedName>
</protein>
<dbReference type="FunFam" id="3.40.50.300:FF:000283">
    <property type="entry name" value="DNA mismatch repair protein MutS"/>
    <property type="match status" value="1"/>
</dbReference>
<proteinExistence type="inferred from homology"/>
<dbReference type="InterPro" id="IPR045076">
    <property type="entry name" value="MutS"/>
</dbReference>
<evidence type="ECO:0000256" key="8">
    <source>
        <dbReference type="ARBA" id="ARBA00024647"/>
    </source>
</evidence>
<dbReference type="Pfam" id="PF05190">
    <property type="entry name" value="MutS_IV"/>
    <property type="match status" value="1"/>
</dbReference>
<name>W8KG38_9GAMM</name>
<dbReference type="EMBL" id="CP007268">
    <property type="protein sequence ID" value="AHK78734.1"/>
    <property type="molecule type" value="Genomic_DNA"/>
</dbReference>
<dbReference type="InterPro" id="IPR027417">
    <property type="entry name" value="P-loop_NTPase"/>
</dbReference>
<dbReference type="InterPro" id="IPR007861">
    <property type="entry name" value="DNA_mismatch_repair_MutS_clamp"/>
</dbReference>
<dbReference type="GO" id="GO:0030983">
    <property type="term" value="F:mismatched DNA binding"/>
    <property type="evidence" value="ECO:0007669"/>
    <property type="project" value="InterPro"/>
</dbReference>
<dbReference type="Gene3D" id="6.10.140.430">
    <property type="match status" value="1"/>
</dbReference>
<dbReference type="Gene3D" id="3.40.1170.10">
    <property type="entry name" value="DNA repair protein MutS, domain I"/>
    <property type="match status" value="1"/>
</dbReference>
<dbReference type="CDD" id="cd03284">
    <property type="entry name" value="ABC_MutS1"/>
    <property type="match status" value="1"/>
</dbReference>
<dbReference type="InterPro" id="IPR007860">
    <property type="entry name" value="DNA_mmatch_repair_MutS_con_dom"/>
</dbReference>
<evidence type="ECO:0000256" key="10">
    <source>
        <dbReference type="RuleBase" id="RU003756"/>
    </source>
</evidence>
<accession>W8KG38</accession>
<dbReference type="GO" id="GO:0140664">
    <property type="term" value="F:ATP-dependent DNA damage sensor activity"/>
    <property type="evidence" value="ECO:0007669"/>
    <property type="project" value="InterPro"/>
</dbReference>
<dbReference type="InterPro" id="IPR036678">
    <property type="entry name" value="MutS_con_dom_sf"/>
</dbReference>
<dbReference type="Pfam" id="PF05188">
    <property type="entry name" value="MutS_II"/>
    <property type="match status" value="1"/>
</dbReference>
<evidence type="ECO:0000256" key="1">
    <source>
        <dbReference type="ARBA" id="ARBA00006271"/>
    </source>
</evidence>
<dbReference type="InterPro" id="IPR000432">
    <property type="entry name" value="DNA_mismatch_repair_MutS_C"/>
</dbReference>
<keyword evidence="7 9" id="KW-0234">DNA repair</keyword>
<dbReference type="InterPro" id="IPR016151">
    <property type="entry name" value="DNA_mismatch_repair_MutS_N"/>
</dbReference>
<gene>
    <name evidence="9" type="primary">mutS</name>
    <name evidence="12" type="ORF">M911_05620</name>
</gene>
<dbReference type="SUPFAM" id="SSF52540">
    <property type="entry name" value="P-loop containing nucleoside triphosphate hydrolases"/>
    <property type="match status" value="1"/>
</dbReference>
<dbReference type="PATRIC" id="fig|1354791.3.peg.1563"/>
<sequence length="873" mass="96211">MTEVKNHSAHTPMMQQFLRIKAEHPDILLFYRMGDFYELFFDDATRAAKLLDITLTRRGQSAGEPIPMAGVPVHAVESYLARLLRLGESVAICEQVGDPGNSKGPVERKVVRVVTPGTVTEDALLEERRDNLLVCVGGDGEHTGLAALDLSTGRFQVQELTGTEPLLGELERLRPAEILIPEGMTLPGPERTGVRRRPPWHFEVDAARELLTRQFGTRDLAGFGCEDMHRAVGAAGALLQYVKDTQKTALPHIDGLSVQSRDAGIILDAASRRNLELTVNLSGGHENTLASVLDRTVTAMGSRLLGRWLHQPLRDRRALQERHGAVGELQERQAFEPLQTQLRGIGDLERILTRVALGSARPRDLTTLRDSLAELPNLQSELATLASPRITALAGQIGEHPQVVDLLRRAVIDQPPVLIRDGGVIAAGYDAELDELRSLSENADQFLVDLEQRERERTGIANLKVAYNRVHGYYIEISRTQSDKAPEDYTRRQTLKGAERFITPELKRFEDKVLSARERSLAREKQLYEALLTQLHAPLPGLRQTAEGLAELDVLSNLAERAETLDYRAPELTDTPGLLIEEGRHPVVEQVLDDPFVPNDLKMHDRRRMLVITGPNMGGKSTYMRQAALIVLMAHVGSFVPARHARLGPVDRIFTRIGASDDLASGRSTFMVEMTEAANILNHATDRSLVLMDEIGRGTSTFDGLSLAWACAEHLARKNRAFSLFATHYFELTALPEQFPAIVNVHIDAIEHGERIVFLHALKEGPANQSYGLHVAALAGVPRSVIQRARERLSELEQQSLAGAAADSPQLSLFGTDGGWTPSPPEPVDPAATALREAVEALSPDDLSPRQALEALYRLQSLIKEEATGSVSK</sequence>
<dbReference type="NCBIfam" id="NF003810">
    <property type="entry name" value="PRK05399.1"/>
    <property type="match status" value="1"/>
</dbReference>
<dbReference type="NCBIfam" id="TIGR01070">
    <property type="entry name" value="mutS1"/>
    <property type="match status" value="1"/>
</dbReference>
<dbReference type="PROSITE" id="PS00486">
    <property type="entry name" value="DNA_MISMATCH_REPAIR_2"/>
    <property type="match status" value="1"/>
</dbReference>
<evidence type="ECO:0000256" key="2">
    <source>
        <dbReference type="ARBA" id="ARBA00021982"/>
    </source>
</evidence>
<dbReference type="KEGG" id="hhc:M911_05620"/>
<dbReference type="GO" id="GO:0005829">
    <property type="term" value="C:cytosol"/>
    <property type="evidence" value="ECO:0007669"/>
    <property type="project" value="TreeGrafter"/>
</dbReference>
<comment type="similarity">
    <text evidence="1 9 10">Belongs to the DNA mismatch repair MutS family.</text>
</comment>
<evidence type="ECO:0000256" key="9">
    <source>
        <dbReference type="HAMAP-Rule" id="MF_00096"/>
    </source>
</evidence>
<dbReference type="GO" id="GO:0003684">
    <property type="term" value="F:damaged DNA binding"/>
    <property type="evidence" value="ECO:0007669"/>
    <property type="project" value="UniProtKB-UniRule"/>
</dbReference>
<evidence type="ECO:0000313" key="13">
    <source>
        <dbReference type="Proteomes" id="UP000019442"/>
    </source>
</evidence>
<dbReference type="Gene3D" id="3.40.50.300">
    <property type="entry name" value="P-loop containing nucleotide triphosphate hydrolases"/>
    <property type="match status" value="1"/>
</dbReference>
<keyword evidence="3 9" id="KW-0547">Nucleotide-binding</keyword>
<evidence type="ECO:0000256" key="3">
    <source>
        <dbReference type="ARBA" id="ARBA00022741"/>
    </source>
</evidence>
<dbReference type="FunFam" id="3.40.1170.10:FF:000001">
    <property type="entry name" value="DNA mismatch repair protein MutS"/>
    <property type="match status" value="1"/>
</dbReference>
<dbReference type="InterPro" id="IPR005748">
    <property type="entry name" value="DNA_mismatch_repair_MutS"/>
</dbReference>
<keyword evidence="6 9" id="KW-0238">DNA-binding</keyword>
<dbReference type="InterPro" id="IPR036187">
    <property type="entry name" value="DNA_mismatch_repair_MutS_sf"/>
</dbReference>
<dbReference type="SUPFAM" id="SSF48334">
    <property type="entry name" value="DNA repair protein MutS, domain III"/>
    <property type="match status" value="1"/>
</dbReference>
<evidence type="ECO:0000256" key="7">
    <source>
        <dbReference type="ARBA" id="ARBA00023204"/>
    </source>
</evidence>
<dbReference type="PANTHER" id="PTHR11361:SF34">
    <property type="entry name" value="DNA MISMATCH REPAIR PROTEIN MSH1, MITOCHONDRIAL"/>
    <property type="match status" value="1"/>
</dbReference>
<dbReference type="Gene3D" id="3.30.420.110">
    <property type="entry name" value="MutS, connector domain"/>
    <property type="match status" value="1"/>
</dbReference>
<dbReference type="GO" id="GO:0006298">
    <property type="term" value="P:mismatch repair"/>
    <property type="evidence" value="ECO:0007669"/>
    <property type="project" value="UniProtKB-UniRule"/>
</dbReference>
<dbReference type="PIRSF" id="PIRSF037677">
    <property type="entry name" value="DNA_mis_repair_Msh6"/>
    <property type="match status" value="1"/>
</dbReference>
<evidence type="ECO:0000259" key="11">
    <source>
        <dbReference type="PROSITE" id="PS00486"/>
    </source>
</evidence>
<dbReference type="SMART" id="SM00534">
    <property type="entry name" value="MUTSac"/>
    <property type="match status" value="1"/>
</dbReference>
<reference evidence="13" key="2">
    <citation type="submission" date="2014-02" db="EMBL/GenBank/DDBJ databases">
        <title>Draft Genome Sequence of extremely halophilic bacteria Halorhodospira halochloris.</title>
        <authorList>
            <person name="Singh K.S."/>
        </authorList>
    </citation>
    <scope>NUCLEOTIDE SEQUENCE [LARGE SCALE GENOMIC DNA]</scope>
    <source>
        <strain evidence="13">A</strain>
    </source>
</reference>
<dbReference type="SUPFAM" id="SSF53150">
    <property type="entry name" value="DNA repair protein MutS, domain II"/>
    <property type="match status" value="1"/>
</dbReference>
<dbReference type="FunFam" id="1.10.1420.10:FF:000002">
    <property type="entry name" value="DNA mismatch repair protein MutS"/>
    <property type="match status" value="1"/>
</dbReference>
<dbReference type="InterPro" id="IPR017261">
    <property type="entry name" value="DNA_mismatch_repair_MutS/MSH"/>
</dbReference>
<evidence type="ECO:0000256" key="5">
    <source>
        <dbReference type="ARBA" id="ARBA00022840"/>
    </source>
</evidence>
<reference evidence="12 13" key="1">
    <citation type="journal article" date="2014" name="J Genomics">
        <title>Draft Genome Sequence of the Extremely Halophilic Phototrophic Purple Sulfur Bacterium Halorhodospira halochloris.</title>
        <authorList>
            <person name="Singh K.S."/>
            <person name="Kirksey J."/>
            <person name="Hoff W.D."/>
            <person name="Deole R."/>
        </authorList>
    </citation>
    <scope>NUCLEOTIDE SEQUENCE [LARGE SCALE GENOMIC DNA]</scope>
    <source>
        <strain evidence="12 13">A</strain>
    </source>
</reference>
<feature type="binding site" evidence="9">
    <location>
        <begin position="614"/>
        <end position="621"/>
    </location>
    <ligand>
        <name>ATP</name>
        <dbReference type="ChEBI" id="CHEBI:30616"/>
    </ligand>
</feature>
<dbReference type="SMART" id="SM00533">
    <property type="entry name" value="MUTSd"/>
    <property type="match status" value="1"/>
</dbReference>
<evidence type="ECO:0000313" key="12">
    <source>
        <dbReference type="EMBL" id="AHK78734.1"/>
    </source>
</evidence>
<keyword evidence="4 9" id="KW-0227">DNA damage</keyword>
<dbReference type="Proteomes" id="UP000019442">
    <property type="component" value="Chromosome"/>
</dbReference>
<dbReference type="AlphaFoldDB" id="W8KG38"/>
<dbReference type="Gene3D" id="1.10.1420.10">
    <property type="match status" value="2"/>
</dbReference>
<dbReference type="HOGENOM" id="CLU_002472_4_0_6"/>
<keyword evidence="5 9" id="KW-0067">ATP-binding</keyword>
<comment type="function">
    <text evidence="8 9">This protein is involved in the repair of mismatches in DNA. It is possible that it carries out the mismatch recognition step. This protein has a weak ATPase activity.</text>
</comment>
<dbReference type="Pfam" id="PF01624">
    <property type="entry name" value="MutS_I"/>
    <property type="match status" value="1"/>
</dbReference>
<dbReference type="InterPro" id="IPR007696">
    <property type="entry name" value="DNA_mismatch_repair_MutS_core"/>
</dbReference>